<dbReference type="EMBL" id="CP019640">
    <property type="protein sequence ID" value="AQQ51853.1"/>
    <property type="molecule type" value="Genomic_DNA"/>
</dbReference>
<keyword evidence="5" id="KW-1185">Reference proteome</keyword>
<dbReference type="Proteomes" id="UP000188184">
    <property type="component" value="Chromosome"/>
</dbReference>
<protein>
    <submittedName>
        <fullName evidence="4">GNAT family N-acetyltransferase</fullName>
    </submittedName>
</protein>
<evidence type="ECO:0000256" key="1">
    <source>
        <dbReference type="ARBA" id="ARBA00022679"/>
    </source>
</evidence>
<dbReference type="OrthoDB" id="9775804at2"/>
<dbReference type="RefSeq" id="WP_077587725.1">
    <property type="nucleotide sequence ID" value="NZ_CP019640.1"/>
</dbReference>
<dbReference type="GO" id="GO:0005737">
    <property type="term" value="C:cytoplasm"/>
    <property type="evidence" value="ECO:0007669"/>
    <property type="project" value="TreeGrafter"/>
</dbReference>
<dbReference type="CDD" id="cd04301">
    <property type="entry name" value="NAT_SF"/>
    <property type="match status" value="1"/>
</dbReference>
<evidence type="ECO:0000313" key="4">
    <source>
        <dbReference type="EMBL" id="AQQ51853.1"/>
    </source>
</evidence>
<evidence type="ECO:0000259" key="3">
    <source>
        <dbReference type="PROSITE" id="PS51186"/>
    </source>
</evidence>
<keyword evidence="1 4" id="KW-0808">Transferase</keyword>
<dbReference type="PANTHER" id="PTHR43626">
    <property type="entry name" value="ACYL-COA N-ACYLTRANSFERASE"/>
    <property type="match status" value="1"/>
</dbReference>
<dbReference type="PANTHER" id="PTHR43626:SF4">
    <property type="entry name" value="GCN5-RELATED N-ACETYLTRANSFERASE 2, CHLOROPLASTIC"/>
    <property type="match status" value="1"/>
</dbReference>
<evidence type="ECO:0000256" key="2">
    <source>
        <dbReference type="ARBA" id="ARBA00023315"/>
    </source>
</evidence>
<reference evidence="4 5" key="1">
    <citation type="submission" date="2017-02" db="EMBL/GenBank/DDBJ databases">
        <title>The complete genomic sequence of a novel cold adapted crude oil-degrading bacterium Planococcus qaidamina Y42.</title>
        <authorList>
            <person name="Yang R."/>
        </authorList>
    </citation>
    <scope>NUCLEOTIDE SEQUENCE [LARGE SCALE GENOMIC DNA]</scope>
    <source>
        <strain evidence="4 5">Y42</strain>
    </source>
</reference>
<sequence length="135" mass="15458">MHLSYQHDLPRKEAFYKLYETTGWNSKYGFSQEQLHTAISNSYFMTCAYDGEQLVGFGRVISDGIYQTFIGDMIVHPDYQQQGIGKSILGSLVDQCRLDGIKWIQLTCAKGKMAFYHKYGFEARPADAPGMQMYL</sequence>
<accession>A0A1Q2KUN1</accession>
<dbReference type="InterPro" id="IPR045039">
    <property type="entry name" value="NSI-like"/>
</dbReference>
<keyword evidence="2" id="KW-0012">Acyltransferase</keyword>
<feature type="domain" description="N-acetyltransferase" evidence="3">
    <location>
        <begin position="1"/>
        <end position="135"/>
    </location>
</feature>
<dbReference type="GO" id="GO:0008080">
    <property type="term" value="F:N-acetyltransferase activity"/>
    <property type="evidence" value="ECO:0007669"/>
    <property type="project" value="InterPro"/>
</dbReference>
<organism evidence="4 5">
    <name type="scientific">Planococcus lenghuensis</name>
    <dbReference type="NCBI Taxonomy" id="2213202"/>
    <lineage>
        <taxon>Bacteria</taxon>
        <taxon>Bacillati</taxon>
        <taxon>Bacillota</taxon>
        <taxon>Bacilli</taxon>
        <taxon>Bacillales</taxon>
        <taxon>Caryophanaceae</taxon>
        <taxon>Planococcus</taxon>
    </lineage>
</organism>
<dbReference type="Gene3D" id="3.40.630.30">
    <property type="match status" value="1"/>
</dbReference>
<name>A0A1Q2KUN1_9BACL</name>
<dbReference type="AlphaFoldDB" id="A0A1Q2KUN1"/>
<evidence type="ECO:0000313" key="5">
    <source>
        <dbReference type="Proteomes" id="UP000188184"/>
    </source>
</evidence>
<dbReference type="SUPFAM" id="SSF55729">
    <property type="entry name" value="Acyl-CoA N-acyltransferases (Nat)"/>
    <property type="match status" value="1"/>
</dbReference>
<dbReference type="Pfam" id="PF13673">
    <property type="entry name" value="Acetyltransf_10"/>
    <property type="match status" value="1"/>
</dbReference>
<proteinExistence type="predicted"/>
<gene>
    <name evidence="4" type="ORF">B0X71_01115</name>
</gene>
<dbReference type="KEGG" id="pmar:B0X71_01115"/>
<dbReference type="InterPro" id="IPR000182">
    <property type="entry name" value="GNAT_dom"/>
</dbReference>
<dbReference type="PROSITE" id="PS51186">
    <property type="entry name" value="GNAT"/>
    <property type="match status" value="1"/>
</dbReference>
<dbReference type="InterPro" id="IPR016181">
    <property type="entry name" value="Acyl_CoA_acyltransferase"/>
</dbReference>